<protein>
    <recommendedName>
        <fullName evidence="4">Secreted protein</fullName>
    </recommendedName>
</protein>
<evidence type="ECO:0000256" key="1">
    <source>
        <dbReference type="SAM" id="SignalP"/>
    </source>
</evidence>
<keyword evidence="3" id="KW-1185">Reference proteome</keyword>
<dbReference type="EMBL" id="JAHHUM010000078">
    <property type="protein sequence ID" value="KAK5622793.1"/>
    <property type="molecule type" value="Genomic_DNA"/>
</dbReference>
<gene>
    <name evidence="2" type="ORF">CRENBAI_024756</name>
</gene>
<evidence type="ECO:0008006" key="4">
    <source>
        <dbReference type="Google" id="ProtNLM"/>
    </source>
</evidence>
<organism evidence="2 3">
    <name type="scientific">Crenichthys baileyi</name>
    <name type="common">White River springfish</name>
    <dbReference type="NCBI Taxonomy" id="28760"/>
    <lineage>
        <taxon>Eukaryota</taxon>
        <taxon>Metazoa</taxon>
        <taxon>Chordata</taxon>
        <taxon>Craniata</taxon>
        <taxon>Vertebrata</taxon>
        <taxon>Euteleostomi</taxon>
        <taxon>Actinopterygii</taxon>
        <taxon>Neopterygii</taxon>
        <taxon>Teleostei</taxon>
        <taxon>Neoteleostei</taxon>
        <taxon>Acanthomorphata</taxon>
        <taxon>Ovalentaria</taxon>
        <taxon>Atherinomorphae</taxon>
        <taxon>Cyprinodontiformes</taxon>
        <taxon>Goodeidae</taxon>
        <taxon>Crenichthys</taxon>
    </lineage>
</organism>
<evidence type="ECO:0000313" key="2">
    <source>
        <dbReference type="EMBL" id="KAK5622793.1"/>
    </source>
</evidence>
<keyword evidence="1" id="KW-0732">Signal</keyword>
<dbReference type="Proteomes" id="UP001311232">
    <property type="component" value="Unassembled WGS sequence"/>
</dbReference>
<accession>A0AAV9SMI6</accession>
<proteinExistence type="predicted"/>
<dbReference type="AlphaFoldDB" id="A0AAV9SMI6"/>
<feature type="signal peptide" evidence="1">
    <location>
        <begin position="1"/>
        <end position="22"/>
    </location>
</feature>
<name>A0AAV9SMI6_9TELE</name>
<sequence length="104" mass="12003">MYITTTAWHFLLMLVCDHLGHTLQWYGFPFFQPAFVTTLHCDRAGYAGMNSTPKLIFQVSVTLRPSLQAGHFIVSPLKFWELSRINPCALWEQALTSWKTESRP</sequence>
<comment type="caution">
    <text evidence="2">The sequence shown here is derived from an EMBL/GenBank/DDBJ whole genome shotgun (WGS) entry which is preliminary data.</text>
</comment>
<evidence type="ECO:0000313" key="3">
    <source>
        <dbReference type="Proteomes" id="UP001311232"/>
    </source>
</evidence>
<reference evidence="2 3" key="1">
    <citation type="submission" date="2021-06" db="EMBL/GenBank/DDBJ databases">
        <authorList>
            <person name="Palmer J.M."/>
        </authorList>
    </citation>
    <scope>NUCLEOTIDE SEQUENCE [LARGE SCALE GENOMIC DNA]</scope>
    <source>
        <strain evidence="2 3">MEX-2019</strain>
        <tissue evidence="2">Muscle</tissue>
    </source>
</reference>
<feature type="chain" id="PRO_5043497044" description="Secreted protein" evidence="1">
    <location>
        <begin position="23"/>
        <end position="104"/>
    </location>
</feature>